<organism evidence="1 2">
    <name type="scientific">Ammoniphilus oxalaticus</name>
    <dbReference type="NCBI Taxonomy" id="66863"/>
    <lineage>
        <taxon>Bacteria</taxon>
        <taxon>Bacillati</taxon>
        <taxon>Bacillota</taxon>
        <taxon>Bacilli</taxon>
        <taxon>Bacillales</taxon>
        <taxon>Paenibacillaceae</taxon>
        <taxon>Aneurinibacillus group</taxon>
        <taxon>Ammoniphilus</taxon>
    </lineage>
</organism>
<comment type="caution">
    <text evidence="1">The sequence shown here is derived from an EMBL/GenBank/DDBJ whole genome shotgun (WGS) entry which is preliminary data.</text>
</comment>
<name>A0A419SHI5_9BACL</name>
<evidence type="ECO:0000313" key="2">
    <source>
        <dbReference type="Proteomes" id="UP000284219"/>
    </source>
</evidence>
<dbReference type="Proteomes" id="UP000284219">
    <property type="component" value="Unassembled WGS sequence"/>
</dbReference>
<sequence length="83" mass="9625">MNKTERQALRAELLEELYAYYFTNGRGQQISMRDLNQDIEKRFAYQYLADKGLIAMNSINGILYHFKITAEGIDAVERSAQSE</sequence>
<evidence type="ECO:0000313" key="1">
    <source>
        <dbReference type="EMBL" id="RKD23195.1"/>
    </source>
</evidence>
<proteinExistence type="predicted"/>
<dbReference type="RefSeq" id="WP_120190687.1">
    <property type="nucleotide sequence ID" value="NZ_MCHY01000009.1"/>
</dbReference>
<dbReference type="AlphaFoldDB" id="A0A419SHI5"/>
<gene>
    <name evidence="1" type="ORF">BEP19_13340</name>
</gene>
<reference evidence="1 2" key="1">
    <citation type="submission" date="2016-08" db="EMBL/GenBank/DDBJ databases">
        <title>Novel Firmicute Genomes.</title>
        <authorList>
            <person name="Poppleton D.I."/>
            <person name="Gribaldo S."/>
        </authorList>
    </citation>
    <scope>NUCLEOTIDE SEQUENCE [LARGE SCALE GENOMIC DNA]</scope>
    <source>
        <strain evidence="1 2">RAOx-1</strain>
    </source>
</reference>
<dbReference type="OrthoDB" id="2679268at2"/>
<keyword evidence="2" id="KW-1185">Reference proteome</keyword>
<dbReference type="EMBL" id="MCHY01000009">
    <property type="protein sequence ID" value="RKD23195.1"/>
    <property type="molecule type" value="Genomic_DNA"/>
</dbReference>
<protein>
    <submittedName>
        <fullName evidence="1">Uncharacterized protein</fullName>
    </submittedName>
</protein>
<accession>A0A419SHI5</accession>